<sequence length="348" mass="39248">MRKLVTIRKVDAISPIPNADAIECATVEGWTVVIKKNEFSVNDPCVFFEIDSFLPIEDERFSFLAKNKITWQEKEGIRLRSLKLRGQLSQGLILPLAAFPEIMAQIDGAELADIRDHDFSDLLNIEKWEAPVPACLMGEVHGGFPGFIRKTDQERIQNLPDVFVNELNSLFEVTVKLDGSSMTVFHNDSEIGVCGRNWWLKETPENSLWKVARASRLIDSLSLLGKNIALQGELIGEGIQGNPEKLKGQAFYVFDVYDIDAQCYLGHYERHLIMDELRAYGAQLEQVPHVAIDNLRNMGSDLATLLSMADGPSLNPNTRREGLVFKKVNGQLSFKVISNYYLLKYSNK</sequence>
<dbReference type="SUPFAM" id="SSF56091">
    <property type="entry name" value="DNA ligase/mRNA capping enzyme, catalytic domain"/>
    <property type="match status" value="1"/>
</dbReference>
<dbReference type="Proteomes" id="UP000690515">
    <property type="component" value="Unassembled WGS sequence"/>
</dbReference>
<dbReference type="Pfam" id="PF09414">
    <property type="entry name" value="RNA_ligase"/>
    <property type="match status" value="1"/>
</dbReference>
<dbReference type="Gene3D" id="3.30.470.30">
    <property type="entry name" value="DNA ligase/mRNA capping enzyme"/>
    <property type="match status" value="1"/>
</dbReference>
<feature type="domain" description="RNA ligase" evidence="1">
    <location>
        <begin position="171"/>
        <end position="337"/>
    </location>
</feature>
<organism evidence="2 3">
    <name type="scientific">Zooshikella harenae</name>
    <dbReference type="NCBI Taxonomy" id="2827238"/>
    <lineage>
        <taxon>Bacteria</taxon>
        <taxon>Pseudomonadati</taxon>
        <taxon>Pseudomonadota</taxon>
        <taxon>Gammaproteobacteria</taxon>
        <taxon>Oceanospirillales</taxon>
        <taxon>Zooshikellaceae</taxon>
        <taxon>Zooshikella</taxon>
    </lineage>
</organism>
<dbReference type="RefSeq" id="WP_215821617.1">
    <property type="nucleotide sequence ID" value="NZ_JAGSOY010000073.1"/>
</dbReference>
<dbReference type="InterPro" id="IPR012646">
    <property type="entry name" value="RNA_ligase_DRB0094"/>
</dbReference>
<name>A0ABS5ZH87_9GAMM</name>
<protein>
    <submittedName>
        <fullName evidence="2">RNA ligase (ATP)</fullName>
        <ecNumber evidence="2">6.5.1.3</ecNumber>
    </submittedName>
</protein>
<dbReference type="NCBIfam" id="TIGR02306">
    <property type="entry name" value="RNA_lig_DRB0094"/>
    <property type="match status" value="1"/>
</dbReference>
<dbReference type="EC" id="6.5.1.3" evidence="2"/>
<dbReference type="EMBL" id="JAGSOY010000073">
    <property type="protein sequence ID" value="MBU2713330.1"/>
    <property type="molecule type" value="Genomic_DNA"/>
</dbReference>
<evidence type="ECO:0000313" key="3">
    <source>
        <dbReference type="Proteomes" id="UP000690515"/>
    </source>
</evidence>
<keyword evidence="2" id="KW-0436">Ligase</keyword>
<dbReference type="InterPro" id="IPR021122">
    <property type="entry name" value="RNA_ligase_dom_REL/Rnl2"/>
</dbReference>
<dbReference type="Pfam" id="PF21189">
    <property type="entry name" value="PHA02142"/>
    <property type="match status" value="1"/>
</dbReference>
<dbReference type="GO" id="GO:0003972">
    <property type="term" value="F:RNA ligase (ATP) activity"/>
    <property type="evidence" value="ECO:0007669"/>
    <property type="project" value="UniProtKB-EC"/>
</dbReference>
<keyword evidence="3" id="KW-1185">Reference proteome</keyword>
<evidence type="ECO:0000313" key="2">
    <source>
        <dbReference type="EMBL" id="MBU2713330.1"/>
    </source>
</evidence>
<gene>
    <name evidence="2" type="ORF">KCG35_19870</name>
</gene>
<reference evidence="2 3" key="1">
    <citation type="submission" date="2021-04" db="EMBL/GenBank/DDBJ databases">
        <authorList>
            <person name="Pira H."/>
            <person name="Risdian C."/>
            <person name="Wink J."/>
        </authorList>
    </citation>
    <scope>NUCLEOTIDE SEQUENCE [LARGE SCALE GENOMIC DNA]</scope>
    <source>
        <strain evidence="2 3">WH53</strain>
    </source>
</reference>
<proteinExistence type="predicted"/>
<accession>A0ABS5ZH87</accession>
<evidence type="ECO:0000259" key="1">
    <source>
        <dbReference type="Pfam" id="PF09414"/>
    </source>
</evidence>
<comment type="caution">
    <text evidence="2">The sequence shown here is derived from an EMBL/GenBank/DDBJ whole genome shotgun (WGS) entry which is preliminary data.</text>
</comment>